<dbReference type="InterPro" id="IPR025535">
    <property type="entry name" value="DUF4421"/>
</dbReference>
<comment type="caution">
    <text evidence="1">The sequence shown here is derived from an EMBL/GenBank/DDBJ whole genome shotgun (WGS) entry which is preliminary data.</text>
</comment>
<evidence type="ECO:0000313" key="1">
    <source>
        <dbReference type="EMBL" id="PWK93666.1"/>
    </source>
</evidence>
<reference evidence="1 2" key="1">
    <citation type="submission" date="2018-05" db="EMBL/GenBank/DDBJ databases">
        <title>Animal gut microbial communities from fecal samples from Wisconsin, USA.</title>
        <authorList>
            <person name="Neumann A."/>
        </authorList>
    </citation>
    <scope>NUCLEOTIDE SEQUENCE [LARGE SCALE GENOMIC DNA]</scope>
    <source>
        <strain evidence="1 2">UWS4</strain>
    </source>
</reference>
<sequence length="323" mass="36629">MAMAITVGIVNIFSLPPNYLNFPRIMKIFLISLWLLAGLLWAEAQGMVASTDSVVTAFPEKFFIQFYAQYNYAAFSGESTDNKDLKTNLPVHIGFGGGYGPFSWTSMLSMSFGADEDLPITKAANLQFNYFSDRIFGDAEIGVNDGFYKRERFEEKDKAEAYQLMIIKGSLSINYIWNKDHSLRAVYNMDRRQWKSNGSFILGIGAYYHGIESKDSALSFYSEMQSFVHAGPSAGYSYNWIWDNGMFGNLLIVGTTSVGKNVTRNEWMQFYQIFPKGVLGYHSHTWSINFPLILSLLWIHENDGKVGDFFLEASAGFTITKRF</sequence>
<evidence type="ECO:0000313" key="2">
    <source>
        <dbReference type="Proteomes" id="UP000245523"/>
    </source>
</evidence>
<dbReference type="Proteomes" id="UP000245523">
    <property type="component" value="Unassembled WGS sequence"/>
</dbReference>
<organism evidence="1 2">
    <name type="scientific">Hallerella porci</name>
    <dbReference type="NCBI Taxonomy" id="1945871"/>
    <lineage>
        <taxon>Bacteria</taxon>
        <taxon>Pseudomonadati</taxon>
        <taxon>Fibrobacterota</taxon>
        <taxon>Fibrobacteria</taxon>
        <taxon>Fibrobacterales</taxon>
        <taxon>Fibrobacteraceae</taxon>
        <taxon>Hallerella</taxon>
    </lineage>
</organism>
<accession>A0ABX5LJF8</accession>
<gene>
    <name evidence="1" type="ORF">B0H50_12629</name>
</gene>
<dbReference type="EMBL" id="QGHD01000026">
    <property type="protein sequence ID" value="PWK93666.1"/>
    <property type="molecule type" value="Genomic_DNA"/>
</dbReference>
<protein>
    <submittedName>
        <fullName evidence="1">Uncharacterized protein DUF4421</fullName>
    </submittedName>
</protein>
<keyword evidence="2" id="KW-1185">Reference proteome</keyword>
<dbReference type="Pfam" id="PF14391">
    <property type="entry name" value="DUF4421"/>
    <property type="match status" value="1"/>
</dbReference>
<name>A0ABX5LJF8_9BACT</name>
<proteinExistence type="predicted"/>